<feature type="signal peptide" evidence="1">
    <location>
        <begin position="1"/>
        <end position="20"/>
    </location>
</feature>
<dbReference type="AlphaFoldDB" id="A0A316EFE1"/>
<evidence type="ECO:0000256" key="1">
    <source>
        <dbReference type="SAM" id="SignalP"/>
    </source>
</evidence>
<name>A0A316EFE1_9BACT</name>
<sequence length="42" mass="4503">MKKSTIIFGLLAVLSLASCARKNNCPAYGSTSIEKPAYKGRN</sequence>
<keyword evidence="1" id="KW-0732">Signal</keyword>
<dbReference type="EMBL" id="QGGO01000002">
    <property type="protein sequence ID" value="PWK28821.1"/>
    <property type="molecule type" value="Genomic_DNA"/>
</dbReference>
<dbReference type="Proteomes" id="UP000245489">
    <property type="component" value="Unassembled WGS sequence"/>
</dbReference>
<gene>
    <name evidence="2" type="ORF">LV89_00374</name>
</gene>
<keyword evidence="3" id="KW-1185">Reference proteome</keyword>
<evidence type="ECO:0000313" key="2">
    <source>
        <dbReference type="EMBL" id="PWK28821.1"/>
    </source>
</evidence>
<accession>A0A316EFE1</accession>
<feature type="chain" id="PRO_5016432557" description="Lipoprotein" evidence="1">
    <location>
        <begin position="21"/>
        <end position="42"/>
    </location>
</feature>
<dbReference type="RefSeq" id="WP_262509845.1">
    <property type="nucleotide sequence ID" value="NZ_QGGO01000002.1"/>
</dbReference>
<evidence type="ECO:0008006" key="4">
    <source>
        <dbReference type="Google" id="ProtNLM"/>
    </source>
</evidence>
<proteinExistence type="predicted"/>
<evidence type="ECO:0000313" key="3">
    <source>
        <dbReference type="Proteomes" id="UP000245489"/>
    </source>
</evidence>
<reference evidence="2 3" key="1">
    <citation type="submission" date="2018-05" db="EMBL/GenBank/DDBJ databases">
        <title>Genomic Encyclopedia of Archaeal and Bacterial Type Strains, Phase II (KMG-II): from individual species to whole genera.</title>
        <authorList>
            <person name="Goeker M."/>
        </authorList>
    </citation>
    <scope>NUCLEOTIDE SEQUENCE [LARGE SCALE GENOMIC DNA]</scope>
    <source>
        <strain evidence="2 3">DSM 22214</strain>
    </source>
</reference>
<protein>
    <recommendedName>
        <fullName evidence="4">Lipoprotein</fullName>
    </recommendedName>
</protein>
<comment type="caution">
    <text evidence="2">The sequence shown here is derived from an EMBL/GenBank/DDBJ whole genome shotgun (WGS) entry which is preliminary data.</text>
</comment>
<dbReference type="PROSITE" id="PS51257">
    <property type="entry name" value="PROKAR_LIPOPROTEIN"/>
    <property type="match status" value="1"/>
</dbReference>
<organism evidence="2 3">
    <name type="scientific">Arcicella aurantiaca</name>
    <dbReference type="NCBI Taxonomy" id="591202"/>
    <lineage>
        <taxon>Bacteria</taxon>
        <taxon>Pseudomonadati</taxon>
        <taxon>Bacteroidota</taxon>
        <taxon>Cytophagia</taxon>
        <taxon>Cytophagales</taxon>
        <taxon>Flectobacillaceae</taxon>
        <taxon>Arcicella</taxon>
    </lineage>
</organism>